<accession>A0ABV7FV10</accession>
<comment type="caution">
    <text evidence="2">The sequence shown here is derived from an EMBL/GenBank/DDBJ whole genome shotgun (WGS) entry which is preliminary data.</text>
</comment>
<dbReference type="Proteomes" id="UP001595593">
    <property type="component" value="Unassembled WGS sequence"/>
</dbReference>
<feature type="compositionally biased region" description="Basic residues" evidence="1">
    <location>
        <begin position="61"/>
        <end position="70"/>
    </location>
</feature>
<name>A0ABV7FV10_9PROT</name>
<proteinExistence type="predicted"/>
<evidence type="ECO:0000313" key="3">
    <source>
        <dbReference type="Proteomes" id="UP001595593"/>
    </source>
</evidence>
<dbReference type="RefSeq" id="WP_379592394.1">
    <property type="nucleotide sequence ID" value="NZ_JBHRTN010000002.1"/>
</dbReference>
<dbReference type="EMBL" id="JBHRTN010000002">
    <property type="protein sequence ID" value="MFC3123478.1"/>
    <property type="molecule type" value="Genomic_DNA"/>
</dbReference>
<feature type="compositionally biased region" description="Polar residues" evidence="1">
    <location>
        <begin position="12"/>
        <end position="31"/>
    </location>
</feature>
<feature type="compositionally biased region" description="Basic and acidic residues" evidence="1">
    <location>
        <begin position="1"/>
        <end position="10"/>
    </location>
</feature>
<keyword evidence="3" id="KW-1185">Reference proteome</keyword>
<organism evidence="2 3">
    <name type="scientific">Teichococcus globiformis</name>
    <dbReference type="NCBI Taxonomy" id="2307229"/>
    <lineage>
        <taxon>Bacteria</taxon>
        <taxon>Pseudomonadati</taxon>
        <taxon>Pseudomonadota</taxon>
        <taxon>Alphaproteobacteria</taxon>
        <taxon>Acetobacterales</taxon>
        <taxon>Roseomonadaceae</taxon>
        <taxon>Roseomonas</taxon>
    </lineage>
</organism>
<protein>
    <submittedName>
        <fullName evidence="2">Uncharacterized protein</fullName>
    </submittedName>
</protein>
<sequence>MAEQPKDGGTVRKSNTGEAEQQETASGTIRQPIQPGETQPGEGVEMAQNLGGPIDVFPAGGRRKTPQSEE</sequence>
<gene>
    <name evidence="2" type="ORF">ACFOD4_00270</name>
</gene>
<feature type="region of interest" description="Disordered" evidence="1">
    <location>
        <begin position="1"/>
        <end position="70"/>
    </location>
</feature>
<evidence type="ECO:0000256" key="1">
    <source>
        <dbReference type="SAM" id="MobiDB-lite"/>
    </source>
</evidence>
<reference evidence="3" key="1">
    <citation type="journal article" date="2019" name="Int. J. Syst. Evol. Microbiol.">
        <title>The Global Catalogue of Microorganisms (GCM) 10K type strain sequencing project: providing services to taxonomists for standard genome sequencing and annotation.</title>
        <authorList>
            <consortium name="The Broad Institute Genomics Platform"/>
            <consortium name="The Broad Institute Genome Sequencing Center for Infectious Disease"/>
            <person name="Wu L."/>
            <person name="Ma J."/>
        </authorList>
    </citation>
    <scope>NUCLEOTIDE SEQUENCE [LARGE SCALE GENOMIC DNA]</scope>
    <source>
        <strain evidence="3">KCTC 52094</strain>
    </source>
</reference>
<evidence type="ECO:0000313" key="2">
    <source>
        <dbReference type="EMBL" id="MFC3123478.1"/>
    </source>
</evidence>